<reference evidence="3 4" key="1">
    <citation type="submission" date="2019-03" db="EMBL/GenBank/DDBJ databases">
        <title>Complete genome sequence of the plant growth promoting strain Pseudomonas fluorescens LBUM677.</title>
        <authorList>
            <person name="Novinscak A."/>
            <person name="Joly D."/>
            <person name="Filion M."/>
        </authorList>
    </citation>
    <scope>NUCLEOTIDE SEQUENCE [LARGE SCALE GENOMIC DNA]</scope>
    <source>
        <strain evidence="3 4">LBUM677</strain>
    </source>
</reference>
<proteinExistence type="predicted"/>
<dbReference type="SMART" id="SM00382">
    <property type="entry name" value="AAA"/>
    <property type="match status" value="1"/>
</dbReference>
<accession>A0AAP8Z2Y9</accession>
<dbReference type="AlphaFoldDB" id="A0AAP8Z2Y9"/>
<gene>
    <name evidence="3" type="ORF">E4T63_17205</name>
</gene>
<dbReference type="Gene3D" id="3.40.50.300">
    <property type="entry name" value="P-loop containing nucleotide triphosphate hydrolases"/>
    <property type="match status" value="1"/>
</dbReference>
<dbReference type="EMBL" id="CP038438">
    <property type="protein sequence ID" value="QBX42227.1"/>
    <property type="molecule type" value="Genomic_DNA"/>
</dbReference>
<evidence type="ECO:0000256" key="1">
    <source>
        <dbReference type="SAM" id="Coils"/>
    </source>
</evidence>
<dbReference type="InterPro" id="IPR003593">
    <property type="entry name" value="AAA+_ATPase"/>
</dbReference>
<feature type="domain" description="AAA+ ATPase" evidence="2">
    <location>
        <begin position="530"/>
        <end position="706"/>
    </location>
</feature>
<evidence type="ECO:0000259" key="2">
    <source>
        <dbReference type="SMART" id="SM00382"/>
    </source>
</evidence>
<keyword evidence="1" id="KW-0175">Coiled coil</keyword>
<protein>
    <submittedName>
        <fullName evidence="3">AAA family ATPase</fullName>
    </submittedName>
</protein>
<evidence type="ECO:0000313" key="3">
    <source>
        <dbReference type="EMBL" id="QBX42227.1"/>
    </source>
</evidence>
<sequence length="848" mass="96858">MGRLLVVKDSSNFNPDLGSVIPVALEHEDGSFRNVEISEFPNSGIFISKEYMKIDELFKDDELFIIKEWHETDNEWQEDKRKQKYYSKGEWAERLEHNALIPVIKMPMPDIDTGKVSLGYDLPRNILFFIENEGSVNGPFLATKDEDDWFLTPSTGLTPLNLPTDHIAKFDKSTLEHSGELLRFEVRGGPRSFITSLKKLEKLEFDKIDYISASRLIKYYAKSGFGKGNPTLGKNEATKLTQIIDSYKKKNKAMDNDQRLKRLELVLADFLDDEGYGKGIIEEFLLDNIEGKKYLDSYFEKNKDILIKEKIQEIDEQTIEKKEKIQREINDMSRVADQKRKELETIDQDVERARTEAELELKRIQEQSAEQAHQSLLEKQTLLTNTNTELEQKIKENQKALEEILEKNQDLRHVTSLKEEIQFQQRTNQDRQKEIIDLERTLESQKTLIASPQLGEKLTELKTLIQMLNGKPDYETKTDTKTVHLKASEIELTKENRSDYIHHLLNTFHADEGRPFTYDEMANLVISTTQSFLTFLSGPPGTGKTSTALRLAHALKLNGADDDHGAGNFLNVAVGRGWVAGRDILGFYNSLKDVYQPSRSGLYQFLKNKETSAEKFTKIVLLDEANLSSVEHYWSDFLGMCDTEGTKRRIDLGIPDATQRYLEIGGNLRFIATINNDATTEKLSPRLIDRAPIISLGEDVNLEDISSLISSHRFNGAVPHEQINQAFNISSSEADLLPDEQASLEQILSILTSQVAKTSAIHISKRKTNAIKRYCYIANELGGMRNRPLDYAVAQHILPAIEGYGAAFRDRLLKLEQKLSDFDLNISKRALRNIIEEGDNYADTYSYF</sequence>
<dbReference type="RefSeq" id="WP_135296110.1">
    <property type="nucleotide sequence ID" value="NZ_CP038438.1"/>
</dbReference>
<dbReference type="InterPro" id="IPR027417">
    <property type="entry name" value="P-loop_NTPase"/>
</dbReference>
<feature type="coiled-coil region" evidence="1">
    <location>
        <begin position="307"/>
        <end position="434"/>
    </location>
</feature>
<dbReference type="SUPFAM" id="SSF52540">
    <property type="entry name" value="P-loop containing nucleoside triphosphate hydrolases"/>
    <property type="match status" value="1"/>
</dbReference>
<dbReference type="Proteomes" id="UP000295797">
    <property type="component" value="Chromosome"/>
</dbReference>
<evidence type="ECO:0000313" key="4">
    <source>
        <dbReference type="Proteomes" id="UP000295797"/>
    </source>
</evidence>
<name>A0AAP8Z2Y9_PSEFL</name>
<organism evidence="3 4">
    <name type="scientific">Pseudomonas fluorescens</name>
    <dbReference type="NCBI Taxonomy" id="294"/>
    <lineage>
        <taxon>Bacteria</taxon>
        <taxon>Pseudomonadati</taxon>
        <taxon>Pseudomonadota</taxon>
        <taxon>Gammaproteobacteria</taxon>
        <taxon>Pseudomonadales</taxon>
        <taxon>Pseudomonadaceae</taxon>
        <taxon>Pseudomonas</taxon>
    </lineage>
</organism>